<accession>A0A4R2KEH4</accession>
<reference evidence="3 4" key="1">
    <citation type="submission" date="2019-03" db="EMBL/GenBank/DDBJ databases">
        <title>Genomic Encyclopedia of Type Strains, Phase IV (KMG-IV): sequencing the most valuable type-strain genomes for metagenomic binning, comparative biology and taxonomic classification.</title>
        <authorList>
            <person name="Goeker M."/>
        </authorList>
    </citation>
    <scope>NUCLEOTIDE SEQUENCE [LARGE SCALE GENOMIC DNA]</scope>
    <source>
        <strain evidence="3 4">DSM 23344</strain>
    </source>
</reference>
<dbReference type="AlphaFoldDB" id="A0A4R2KEH4"/>
<feature type="chain" id="PRO_5020822588" description="Phytase-like domain-containing protein" evidence="1">
    <location>
        <begin position="42"/>
        <end position="382"/>
    </location>
</feature>
<protein>
    <recommendedName>
        <fullName evidence="2">Phytase-like domain-containing protein</fullName>
    </recommendedName>
</protein>
<keyword evidence="4" id="KW-1185">Reference proteome</keyword>
<evidence type="ECO:0000313" key="4">
    <source>
        <dbReference type="Proteomes" id="UP000294980"/>
    </source>
</evidence>
<comment type="caution">
    <text evidence="3">The sequence shown here is derived from an EMBL/GenBank/DDBJ whole genome shotgun (WGS) entry which is preliminary data.</text>
</comment>
<sequence>MPEGRYARIAQRTIGKPLAVARAACRCVALLACTSVAFTLAACSSRDAPSMVPSASFWQLGEHVEPLRIASCPSGTAPERGVSVALDVSKVTLSDVDPDKDLPGAAFVAGWHLSSADPAFGGLSGLVAEPDGNLLAVSDEGAFVWIRMTDGTPSAARIAPMRDASGAVIADKRWRDAEGLDLREGMAFVSFEREHRVLAFDLAGCGAAARGVSVAQFGSRIAGLRDAMPANGGAEGLALTEEGELLLAIESPESGLPIAQLDAMGTARLVGLIPRRGAPVLTGIDRAGATLYAVLRSYTPLVGNVIEVVALPLPGRESILPARRILRLEPRHGTDNFEGIALQRRGDSSLRLWLVSDDNFSSRQRTLLYAFDLRSPVQSSGS</sequence>
<name>A0A4R2KEH4_9GAMM</name>
<dbReference type="EMBL" id="SLWX01000025">
    <property type="protein sequence ID" value="TCO70702.1"/>
    <property type="molecule type" value="Genomic_DNA"/>
</dbReference>
<gene>
    <name evidence="3" type="ORF">EV688_12513</name>
</gene>
<feature type="domain" description="Phytase-like" evidence="2">
    <location>
        <begin position="119"/>
        <end position="360"/>
    </location>
</feature>
<proteinExistence type="predicted"/>
<dbReference type="InterPro" id="IPR027372">
    <property type="entry name" value="Phytase-like_dom"/>
</dbReference>
<feature type="signal peptide" evidence="1">
    <location>
        <begin position="1"/>
        <end position="41"/>
    </location>
</feature>
<evidence type="ECO:0000259" key="2">
    <source>
        <dbReference type="Pfam" id="PF13449"/>
    </source>
</evidence>
<keyword evidence="1" id="KW-0732">Signal</keyword>
<dbReference type="OrthoDB" id="9798693at2"/>
<dbReference type="Pfam" id="PF13449">
    <property type="entry name" value="Phytase-like"/>
    <property type="match status" value="1"/>
</dbReference>
<dbReference type="Proteomes" id="UP000294980">
    <property type="component" value="Unassembled WGS sequence"/>
</dbReference>
<evidence type="ECO:0000313" key="3">
    <source>
        <dbReference type="EMBL" id="TCO70702.1"/>
    </source>
</evidence>
<dbReference type="SUPFAM" id="SSF50956">
    <property type="entry name" value="Thermostable phytase (3-phytase)"/>
    <property type="match status" value="1"/>
</dbReference>
<organism evidence="3 4">
    <name type="scientific">Chromatocurvus halotolerans</name>
    <dbReference type="NCBI Taxonomy" id="1132028"/>
    <lineage>
        <taxon>Bacteria</taxon>
        <taxon>Pseudomonadati</taxon>
        <taxon>Pseudomonadota</taxon>
        <taxon>Gammaproteobacteria</taxon>
        <taxon>Cellvibrionales</taxon>
        <taxon>Halieaceae</taxon>
        <taxon>Chromatocurvus</taxon>
    </lineage>
</organism>
<evidence type="ECO:0000256" key="1">
    <source>
        <dbReference type="SAM" id="SignalP"/>
    </source>
</evidence>